<accession>A0A437PWB0</accession>
<gene>
    <name evidence="12" type="ORF">EOJ36_00660</name>
</gene>
<dbReference type="EC" id="5.2.1.8" evidence="10"/>
<comment type="similarity">
    <text evidence="3 10">Belongs to the FKBP-type PPIase family.</text>
</comment>
<dbReference type="InterPro" id="IPR001179">
    <property type="entry name" value="PPIase_FKBP_dom"/>
</dbReference>
<evidence type="ECO:0000256" key="4">
    <source>
        <dbReference type="ARBA" id="ARBA00022490"/>
    </source>
</evidence>
<evidence type="ECO:0000256" key="1">
    <source>
        <dbReference type="ARBA" id="ARBA00000971"/>
    </source>
</evidence>
<dbReference type="Pfam" id="PF00254">
    <property type="entry name" value="FKBP_C"/>
    <property type="match status" value="1"/>
</dbReference>
<evidence type="ECO:0000259" key="11">
    <source>
        <dbReference type="PROSITE" id="PS50059"/>
    </source>
</evidence>
<dbReference type="PANTHER" id="PTHR47861">
    <property type="entry name" value="FKBP-TYPE PEPTIDYL-PROLYL CIS-TRANS ISOMERASE SLYD"/>
    <property type="match status" value="1"/>
</dbReference>
<evidence type="ECO:0000256" key="5">
    <source>
        <dbReference type="ARBA" id="ARBA00023110"/>
    </source>
</evidence>
<comment type="subcellular location">
    <subcellularLocation>
        <location evidence="2">Cytoplasm</location>
    </subcellularLocation>
</comment>
<keyword evidence="5 9" id="KW-0697">Rotamase</keyword>
<dbReference type="OrthoDB" id="9808891at2"/>
<dbReference type="InterPro" id="IPR046357">
    <property type="entry name" value="PPIase_dom_sf"/>
</dbReference>
<keyword evidence="6" id="KW-0143">Chaperone</keyword>
<evidence type="ECO:0000313" key="12">
    <source>
        <dbReference type="EMBL" id="RVU26539.1"/>
    </source>
</evidence>
<evidence type="ECO:0000313" key="13">
    <source>
        <dbReference type="Proteomes" id="UP000282832"/>
    </source>
</evidence>
<proteinExistence type="inferred from homology"/>
<comment type="caution">
    <text evidence="12">The sequence shown here is derived from an EMBL/GenBank/DDBJ whole genome shotgun (WGS) entry which is preliminary data.</text>
</comment>
<dbReference type="GO" id="GO:0005737">
    <property type="term" value="C:cytoplasm"/>
    <property type="evidence" value="ECO:0007669"/>
    <property type="project" value="UniProtKB-SubCell"/>
</dbReference>
<keyword evidence="13" id="KW-1185">Reference proteome</keyword>
<dbReference type="AlphaFoldDB" id="A0A437PWB0"/>
<evidence type="ECO:0000256" key="2">
    <source>
        <dbReference type="ARBA" id="ARBA00004496"/>
    </source>
</evidence>
<dbReference type="GO" id="GO:0042026">
    <property type="term" value="P:protein refolding"/>
    <property type="evidence" value="ECO:0007669"/>
    <property type="project" value="UniProtKB-ARBA"/>
</dbReference>
<evidence type="ECO:0000256" key="7">
    <source>
        <dbReference type="ARBA" id="ARBA00023235"/>
    </source>
</evidence>
<dbReference type="Proteomes" id="UP000282832">
    <property type="component" value="Unassembled WGS sequence"/>
</dbReference>
<evidence type="ECO:0000256" key="6">
    <source>
        <dbReference type="ARBA" id="ARBA00023186"/>
    </source>
</evidence>
<evidence type="ECO:0000256" key="3">
    <source>
        <dbReference type="ARBA" id="ARBA00006577"/>
    </source>
</evidence>
<dbReference type="PANTHER" id="PTHR47861:SF3">
    <property type="entry name" value="FKBP-TYPE PEPTIDYL-PROLYL CIS-TRANS ISOMERASE SLYD"/>
    <property type="match status" value="1"/>
</dbReference>
<name>A0A437PWB0_9BACT</name>
<sequence>MKITKNTVVLLSYELSFPDENGNPELAEIVNAEEPMGFIQGMSGLPESFENNLEGLAVGDTFDFSIEPEDAYGKIDPNAIVDLPKNLFQIDGKDNEELLKIGNFIPMTDDQGNRMQGMIIQIKPETVTMDFNHPLAEKTLMFKGQVLEVRAATAEEIDHGHVHGTGGVQH</sequence>
<dbReference type="SUPFAM" id="SSF54534">
    <property type="entry name" value="FKBP-like"/>
    <property type="match status" value="1"/>
</dbReference>
<dbReference type="GO" id="GO:0003755">
    <property type="term" value="F:peptidyl-prolyl cis-trans isomerase activity"/>
    <property type="evidence" value="ECO:0007669"/>
    <property type="project" value="UniProtKB-UniRule"/>
</dbReference>
<evidence type="ECO:0000256" key="8">
    <source>
        <dbReference type="ARBA" id="ARBA00037071"/>
    </source>
</evidence>
<organism evidence="12 13">
    <name type="scientific">Sandaracinomonas limnophila</name>
    <dbReference type="NCBI Taxonomy" id="1862386"/>
    <lineage>
        <taxon>Bacteria</taxon>
        <taxon>Pseudomonadati</taxon>
        <taxon>Bacteroidota</taxon>
        <taxon>Cytophagia</taxon>
        <taxon>Cytophagales</taxon>
        <taxon>Flectobacillaceae</taxon>
        <taxon>Sandaracinomonas</taxon>
    </lineage>
</organism>
<dbReference type="PROSITE" id="PS50059">
    <property type="entry name" value="FKBP_PPIASE"/>
    <property type="match status" value="1"/>
</dbReference>
<reference evidence="12 13" key="1">
    <citation type="submission" date="2019-01" db="EMBL/GenBank/DDBJ databases">
        <authorList>
            <person name="Chen W.-M."/>
        </authorList>
    </citation>
    <scope>NUCLEOTIDE SEQUENCE [LARGE SCALE GENOMIC DNA]</scope>
    <source>
        <strain evidence="12 13">FSY-15</strain>
    </source>
</reference>
<evidence type="ECO:0000256" key="9">
    <source>
        <dbReference type="PROSITE-ProRule" id="PRU00277"/>
    </source>
</evidence>
<dbReference type="RefSeq" id="WP_127802091.1">
    <property type="nucleotide sequence ID" value="NZ_SACY01000001.1"/>
</dbReference>
<feature type="domain" description="PPIase FKBP-type" evidence="11">
    <location>
        <begin position="6"/>
        <end position="86"/>
    </location>
</feature>
<comment type="catalytic activity">
    <reaction evidence="1 9 10">
        <text>[protein]-peptidylproline (omega=180) = [protein]-peptidylproline (omega=0)</text>
        <dbReference type="Rhea" id="RHEA:16237"/>
        <dbReference type="Rhea" id="RHEA-COMP:10747"/>
        <dbReference type="Rhea" id="RHEA-COMP:10748"/>
        <dbReference type="ChEBI" id="CHEBI:83833"/>
        <dbReference type="ChEBI" id="CHEBI:83834"/>
        <dbReference type="EC" id="5.2.1.8"/>
    </reaction>
</comment>
<evidence type="ECO:0000256" key="10">
    <source>
        <dbReference type="RuleBase" id="RU003915"/>
    </source>
</evidence>
<keyword evidence="4" id="KW-0963">Cytoplasm</keyword>
<keyword evidence="7 9" id="KW-0413">Isomerase</keyword>
<protein>
    <recommendedName>
        <fullName evidence="10">Peptidyl-prolyl cis-trans isomerase</fullName>
        <ecNumber evidence="10">5.2.1.8</ecNumber>
    </recommendedName>
</protein>
<dbReference type="EMBL" id="SACY01000001">
    <property type="protein sequence ID" value="RVU26539.1"/>
    <property type="molecule type" value="Genomic_DNA"/>
</dbReference>
<dbReference type="Gene3D" id="3.10.50.40">
    <property type="match status" value="1"/>
</dbReference>
<comment type="function">
    <text evidence="8">Also involved in hydrogenase metallocenter assembly, probably by participating in the nickel insertion step. This function in hydrogenase biosynthesis requires chaperone activity and the presence of the metal-binding domain, but not PPIase activity.</text>
</comment>